<name>A0A8R1HJC0_CAEJA</name>
<dbReference type="InterPro" id="IPR002172">
    <property type="entry name" value="LDrepeatLR_classA_rpt"/>
</dbReference>
<dbReference type="PROSITE" id="PS50041">
    <property type="entry name" value="C_TYPE_LECTIN_2"/>
    <property type="match status" value="1"/>
</dbReference>
<dbReference type="InterPro" id="IPR016186">
    <property type="entry name" value="C-type_lectin-like/link_sf"/>
</dbReference>
<evidence type="ECO:0000256" key="6">
    <source>
        <dbReference type="PROSITE-ProRule" id="PRU00059"/>
    </source>
</evidence>
<feature type="disulfide bond" evidence="7">
    <location>
        <begin position="194"/>
        <end position="212"/>
    </location>
</feature>
<dbReference type="GO" id="GO:0005385">
    <property type="term" value="F:zinc ion transmembrane transporter activity"/>
    <property type="evidence" value="ECO:0007669"/>
    <property type="project" value="TreeGrafter"/>
</dbReference>
<dbReference type="InterPro" id="IPR023415">
    <property type="entry name" value="LDLR_class-A_CS"/>
</dbReference>
<keyword evidence="3 9" id="KW-1133">Transmembrane helix</keyword>
<evidence type="ECO:0000256" key="9">
    <source>
        <dbReference type="SAM" id="Phobius"/>
    </source>
</evidence>
<feature type="compositionally biased region" description="Low complexity" evidence="8">
    <location>
        <begin position="506"/>
        <end position="515"/>
    </location>
</feature>
<dbReference type="GO" id="GO:0005886">
    <property type="term" value="C:plasma membrane"/>
    <property type="evidence" value="ECO:0007669"/>
    <property type="project" value="TreeGrafter"/>
</dbReference>
<dbReference type="PANTHER" id="PTHR11040:SF74">
    <property type="entry name" value="ZINC TRANSPORTER ZIP3"/>
    <property type="match status" value="1"/>
</dbReference>
<proteinExistence type="predicted"/>
<evidence type="ECO:0000256" key="8">
    <source>
        <dbReference type="SAM" id="MobiDB-lite"/>
    </source>
</evidence>
<evidence type="ECO:0000256" key="7">
    <source>
        <dbReference type="PROSITE-ProRule" id="PRU00124"/>
    </source>
</evidence>
<evidence type="ECO:0000313" key="13">
    <source>
        <dbReference type="Proteomes" id="UP000005237"/>
    </source>
</evidence>
<feature type="domain" description="CUB" evidence="10">
    <location>
        <begin position="229"/>
        <end position="340"/>
    </location>
</feature>
<feature type="region of interest" description="Disordered" evidence="8">
    <location>
        <begin position="721"/>
        <end position="740"/>
    </location>
</feature>
<evidence type="ECO:0000259" key="10">
    <source>
        <dbReference type="PROSITE" id="PS01180"/>
    </source>
</evidence>
<feature type="transmembrane region" description="Helical" evidence="9">
    <location>
        <begin position="428"/>
        <end position="449"/>
    </location>
</feature>
<keyword evidence="4 9" id="KW-0472">Membrane</keyword>
<feature type="region of interest" description="Disordered" evidence="8">
    <location>
        <begin position="1"/>
        <end position="44"/>
    </location>
</feature>
<dbReference type="SUPFAM" id="SSF56436">
    <property type="entry name" value="C-type lectin-like"/>
    <property type="match status" value="1"/>
</dbReference>
<evidence type="ECO:0000256" key="4">
    <source>
        <dbReference type="ARBA" id="ARBA00023136"/>
    </source>
</evidence>
<feature type="transmembrane region" description="Helical" evidence="9">
    <location>
        <begin position="626"/>
        <end position="648"/>
    </location>
</feature>
<feature type="compositionally biased region" description="Basic residues" evidence="8">
    <location>
        <begin position="731"/>
        <end position="740"/>
    </location>
</feature>
<dbReference type="SUPFAM" id="SSF49854">
    <property type="entry name" value="Spermadhesin, CUB domain"/>
    <property type="match status" value="2"/>
</dbReference>
<dbReference type="SMART" id="SM00034">
    <property type="entry name" value="CLECT"/>
    <property type="match status" value="1"/>
</dbReference>
<dbReference type="Pfam" id="PF02535">
    <property type="entry name" value="Zip"/>
    <property type="match status" value="1"/>
</dbReference>
<dbReference type="InterPro" id="IPR003689">
    <property type="entry name" value="ZIP"/>
</dbReference>
<dbReference type="InterPro" id="IPR001304">
    <property type="entry name" value="C-type_lectin-like"/>
</dbReference>
<protein>
    <recommendedName>
        <fullName evidence="14">C-type lectin domain-containing protein</fullName>
    </recommendedName>
</protein>
<comment type="caution">
    <text evidence="6">Lacks conserved residue(s) required for the propagation of feature annotation.</text>
</comment>
<feature type="disulfide bond" evidence="7">
    <location>
        <begin position="206"/>
        <end position="221"/>
    </location>
</feature>
<dbReference type="Gene3D" id="3.10.100.10">
    <property type="entry name" value="Mannose-Binding Protein A, subunit A"/>
    <property type="match status" value="1"/>
</dbReference>
<dbReference type="Proteomes" id="UP000005237">
    <property type="component" value="Unassembled WGS sequence"/>
</dbReference>
<feature type="transmembrane region" description="Helical" evidence="9">
    <location>
        <begin position="469"/>
        <end position="486"/>
    </location>
</feature>
<feature type="region of interest" description="Disordered" evidence="8">
    <location>
        <begin position="503"/>
        <end position="538"/>
    </location>
</feature>
<feature type="domain" description="C-type lectin" evidence="11">
    <location>
        <begin position="59"/>
        <end position="183"/>
    </location>
</feature>
<dbReference type="PROSITE" id="PS01180">
    <property type="entry name" value="CUB"/>
    <property type="match status" value="2"/>
</dbReference>
<keyword evidence="5 7" id="KW-1015">Disulfide bond</keyword>
<dbReference type="PANTHER" id="PTHR11040">
    <property type="entry name" value="ZINC/IRON TRANSPORTER"/>
    <property type="match status" value="1"/>
</dbReference>
<dbReference type="PROSITE" id="PS01209">
    <property type="entry name" value="LDLRA_1"/>
    <property type="match status" value="1"/>
</dbReference>
<dbReference type="InterPro" id="IPR035914">
    <property type="entry name" value="Sperma_CUB_dom_sf"/>
</dbReference>
<feature type="disulfide bond" evidence="7">
    <location>
        <begin position="187"/>
        <end position="199"/>
    </location>
</feature>
<dbReference type="InterPro" id="IPR036055">
    <property type="entry name" value="LDL_receptor-like_sf"/>
</dbReference>
<evidence type="ECO:0000256" key="2">
    <source>
        <dbReference type="ARBA" id="ARBA00022692"/>
    </source>
</evidence>
<feature type="transmembrane region" description="Helical" evidence="9">
    <location>
        <begin position="694"/>
        <end position="712"/>
    </location>
</feature>
<accession>A0A8R1HJC0</accession>
<dbReference type="SUPFAM" id="SSF57424">
    <property type="entry name" value="LDL receptor-like module"/>
    <property type="match status" value="1"/>
</dbReference>
<evidence type="ECO:0008006" key="14">
    <source>
        <dbReference type="Google" id="ProtNLM"/>
    </source>
</evidence>
<comment type="subcellular location">
    <subcellularLocation>
        <location evidence="1">Membrane</location>
        <topology evidence="1">Multi-pass membrane protein</topology>
    </subcellularLocation>
</comment>
<feature type="compositionally biased region" description="Basic and acidic residues" evidence="8">
    <location>
        <begin position="7"/>
        <end position="33"/>
    </location>
</feature>
<dbReference type="Pfam" id="PF00431">
    <property type="entry name" value="CUB"/>
    <property type="match status" value="2"/>
</dbReference>
<reference evidence="13" key="1">
    <citation type="submission" date="2010-08" db="EMBL/GenBank/DDBJ databases">
        <authorList>
            <consortium name="Caenorhabditis japonica Sequencing Consortium"/>
            <person name="Wilson R.K."/>
        </authorList>
    </citation>
    <scope>NUCLEOTIDE SEQUENCE [LARGE SCALE GENOMIC DNA]</scope>
    <source>
        <strain evidence="13">DF5081</strain>
    </source>
</reference>
<evidence type="ECO:0000256" key="3">
    <source>
        <dbReference type="ARBA" id="ARBA00022989"/>
    </source>
</evidence>
<evidence type="ECO:0000256" key="5">
    <source>
        <dbReference type="ARBA" id="ARBA00023157"/>
    </source>
</evidence>
<dbReference type="AlphaFoldDB" id="A0A8R1HJC0"/>
<evidence type="ECO:0000313" key="12">
    <source>
        <dbReference type="EnsemblMetazoa" id="CJA00889.1"/>
    </source>
</evidence>
<feature type="transmembrane region" description="Helical" evidence="9">
    <location>
        <begin position="393"/>
        <end position="416"/>
    </location>
</feature>
<feature type="domain" description="CUB" evidence="10">
    <location>
        <begin position="344"/>
        <end position="397"/>
    </location>
</feature>
<dbReference type="SMART" id="SM00192">
    <property type="entry name" value="LDLa"/>
    <property type="match status" value="1"/>
</dbReference>
<dbReference type="Gene3D" id="2.60.120.290">
    <property type="entry name" value="Spermadhesin, CUB domain"/>
    <property type="match status" value="2"/>
</dbReference>
<dbReference type="InterPro" id="IPR000859">
    <property type="entry name" value="CUB_dom"/>
</dbReference>
<sequence>MYVPMQSEDHKGKEEEVIRIRNRTNERKNERTVHSASKPPPEAQLTDVELTCPDDWIRHGTKCYLPFNIHQSWPFALTTCQRYGSTLSKIKTASENHFIASLLSKPGKPTELKEYWIGLTVEVTDNDELFVWSDGTPTSRYVGFWRQDQPNFLNGSCALGKVDRKDLEWRLETCNLLKRFVCERPACVQGSYFCSSGSCILESKKCNGVNDCDDGSDEQNCPAAFQPACRTYEKGESGQLSSPNYPNVYDPNLNCRHVIEGPVNSRIELTIEHFDTEPDFDILTVLDGGPAENSTTVIKRFSGSLDTIQTITSSTNMMIVQFRTDAQANSRGWQLKWRAVPFNCGGHFTAQAYIQSFSSPGYPKTFANGAECVWTIETTPGQVVSLIASVLQIILAFAMFTVTAVIGIVPLFIVRVMKKSQNEDEQGYLSYLTCFAGGVFLATCFLDIIPHINEGYEDLIATYDLNWHFAYPQFVTCCGFFFIYFIEEFTTFVFTRGQQPGHGHSHSLNSHQQQQRNKVGHSGNDYPGGLSPGMSKERKGSVNITNLRMEEASTWVVSDEKSNILKSLTFAVAMSFHSLLEGFALGVQDSTQRIYALFFSLLLHKGVEAFSVGLQISMANSNKIKTVFATILIYSMMAPVGSIIGSTLQNSETNIYKDCAIILLESLAAGTFIYVTFIEIMASEKSNDFNHLKQLLWIIIGFALVTLMQLFFGHDHGAEGHSHDGNGTTHSHQHHHHHGR</sequence>
<dbReference type="CDD" id="cd00037">
    <property type="entry name" value="CLECT"/>
    <property type="match status" value="1"/>
</dbReference>
<dbReference type="InterPro" id="IPR016187">
    <property type="entry name" value="CTDL_fold"/>
</dbReference>
<evidence type="ECO:0000259" key="11">
    <source>
        <dbReference type="PROSITE" id="PS50041"/>
    </source>
</evidence>
<dbReference type="Gene3D" id="4.10.400.10">
    <property type="entry name" value="Low-density Lipoprotein Receptor"/>
    <property type="match status" value="1"/>
</dbReference>
<dbReference type="SMART" id="SM00042">
    <property type="entry name" value="CUB"/>
    <property type="match status" value="1"/>
</dbReference>
<keyword evidence="2 9" id="KW-0812">Transmembrane</keyword>
<dbReference type="EnsemblMetazoa" id="CJA00889.1">
    <property type="protein sequence ID" value="CJA00889.1"/>
    <property type="gene ID" value="WBGene00120093"/>
</dbReference>
<reference evidence="12" key="2">
    <citation type="submission" date="2022-06" db="UniProtKB">
        <authorList>
            <consortium name="EnsemblMetazoa"/>
        </authorList>
    </citation>
    <scope>IDENTIFICATION</scope>
    <source>
        <strain evidence="12">DF5081</strain>
    </source>
</reference>
<dbReference type="Pfam" id="PF00059">
    <property type="entry name" value="Lectin_C"/>
    <property type="match status" value="1"/>
</dbReference>
<feature type="transmembrane region" description="Helical" evidence="9">
    <location>
        <begin position="660"/>
        <end position="682"/>
    </location>
</feature>
<keyword evidence="13" id="KW-1185">Reference proteome</keyword>
<dbReference type="PROSITE" id="PS50068">
    <property type="entry name" value="LDLRA_2"/>
    <property type="match status" value="1"/>
</dbReference>
<dbReference type="CDD" id="cd00112">
    <property type="entry name" value="LDLa"/>
    <property type="match status" value="1"/>
</dbReference>
<evidence type="ECO:0000256" key="1">
    <source>
        <dbReference type="ARBA" id="ARBA00004141"/>
    </source>
</evidence>
<dbReference type="Pfam" id="PF00057">
    <property type="entry name" value="Ldl_recept_a"/>
    <property type="match status" value="1"/>
</dbReference>
<dbReference type="CDD" id="cd00041">
    <property type="entry name" value="CUB"/>
    <property type="match status" value="2"/>
</dbReference>
<organism evidence="12 13">
    <name type="scientific">Caenorhabditis japonica</name>
    <dbReference type="NCBI Taxonomy" id="281687"/>
    <lineage>
        <taxon>Eukaryota</taxon>
        <taxon>Metazoa</taxon>
        <taxon>Ecdysozoa</taxon>
        <taxon>Nematoda</taxon>
        <taxon>Chromadorea</taxon>
        <taxon>Rhabditida</taxon>
        <taxon>Rhabditina</taxon>
        <taxon>Rhabditomorpha</taxon>
        <taxon>Rhabditoidea</taxon>
        <taxon>Rhabditidae</taxon>
        <taxon>Peloderinae</taxon>
        <taxon>Caenorhabditis</taxon>
    </lineage>
</organism>